<sequence>MKAGLDRSAAISESSVAKVHASLPNGDFGAWVCVAAGGGPSTISSLTVGAGAASSASASGADDEVDAAVVDGAAADTEAEAGVDETVADESVSEPQAVSKTAAAARATGRTRSRRTRGPLFGYESVTQDIAGVVRRVTSSRSPGSSGLRPTGVA</sequence>
<evidence type="ECO:0000256" key="1">
    <source>
        <dbReference type="SAM" id="MobiDB-lite"/>
    </source>
</evidence>
<feature type="region of interest" description="Disordered" evidence="1">
    <location>
        <begin position="47"/>
        <end position="121"/>
    </location>
</feature>
<reference evidence="3" key="1">
    <citation type="journal article" date="2019" name="Int. J. Syst. Evol. Microbiol.">
        <title>The Global Catalogue of Microorganisms (GCM) 10K type strain sequencing project: providing services to taxonomists for standard genome sequencing and annotation.</title>
        <authorList>
            <consortium name="The Broad Institute Genomics Platform"/>
            <consortium name="The Broad Institute Genome Sequencing Center for Infectious Disease"/>
            <person name="Wu L."/>
            <person name="Ma J."/>
        </authorList>
    </citation>
    <scope>NUCLEOTIDE SEQUENCE [LARGE SCALE GENOMIC DNA]</scope>
    <source>
        <strain evidence="3">CCM 7855</strain>
    </source>
</reference>
<name>A0ABQ1USS9_9NOCA</name>
<dbReference type="Proteomes" id="UP000632454">
    <property type="component" value="Unassembled WGS sequence"/>
</dbReference>
<feature type="compositionally biased region" description="Low complexity" evidence="1">
    <location>
        <begin position="47"/>
        <end position="60"/>
    </location>
</feature>
<dbReference type="EMBL" id="BMCS01000001">
    <property type="protein sequence ID" value="GGF26287.1"/>
    <property type="molecule type" value="Genomic_DNA"/>
</dbReference>
<evidence type="ECO:0000313" key="3">
    <source>
        <dbReference type="Proteomes" id="UP000632454"/>
    </source>
</evidence>
<evidence type="ECO:0000313" key="2">
    <source>
        <dbReference type="EMBL" id="GGF26287.1"/>
    </source>
</evidence>
<protein>
    <submittedName>
        <fullName evidence="2">Uncharacterized protein</fullName>
    </submittedName>
</protein>
<accession>A0ABQ1USS9</accession>
<gene>
    <name evidence="2" type="ORF">GCM10007298_22680</name>
</gene>
<feature type="compositionally biased region" description="Acidic residues" evidence="1">
    <location>
        <begin position="77"/>
        <end position="92"/>
    </location>
</feature>
<organism evidence="2 3">
    <name type="scientific">Williamsia phyllosphaerae</name>
    <dbReference type="NCBI Taxonomy" id="885042"/>
    <lineage>
        <taxon>Bacteria</taxon>
        <taxon>Bacillati</taxon>
        <taxon>Actinomycetota</taxon>
        <taxon>Actinomycetes</taxon>
        <taxon>Mycobacteriales</taxon>
        <taxon>Nocardiaceae</taxon>
        <taxon>Williamsia</taxon>
    </lineage>
</organism>
<feature type="compositionally biased region" description="Low complexity" evidence="1">
    <location>
        <begin position="67"/>
        <end position="76"/>
    </location>
</feature>
<comment type="caution">
    <text evidence="2">The sequence shown here is derived from an EMBL/GenBank/DDBJ whole genome shotgun (WGS) entry which is preliminary data.</text>
</comment>
<keyword evidence="3" id="KW-1185">Reference proteome</keyword>
<proteinExistence type="predicted"/>